<sequence length="99" mass="10221">MAAAAQHCNALFASITAAVRTRLAAAESALVRSEAHLAETDLAAVLGRGFALVLDADGHLIRSQAAALHAGRVTLMLADGLVTAVLETSPATIPRKHDR</sequence>
<evidence type="ECO:0000259" key="1">
    <source>
        <dbReference type="Pfam" id="PF02601"/>
    </source>
</evidence>
<reference evidence="2" key="1">
    <citation type="submission" date="2022-05" db="EMBL/GenBank/DDBJ databases">
        <authorList>
            <person name="Pankratov T."/>
        </authorList>
    </citation>
    <scope>NUCLEOTIDE SEQUENCE</scope>
    <source>
        <strain evidence="2">BP6-180914</strain>
    </source>
</reference>
<dbReference type="Pfam" id="PF02601">
    <property type="entry name" value="Exonuc_VII_L"/>
    <property type="match status" value="1"/>
</dbReference>
<proteinExistence type="predicted"/>
<protein>
    <recommendedName>
        <fullName evidence="1">Exonuclease VII large subunit C-terminal domain-containing protein</fullName>
    </recommendedName>
</protein>
<feature type="domain" description="Exonuclease VII large subunit C-terminal" evidence="1">
    <location>
        <begin position="4"/>
        <end position="84"/>
    </location>
</feature>
<gene>
    <name evidence="2" type="ORF">M8523_34525</name>
</gene>
<keyword evidence="3" id="KW-1185">Reference proteome</keyword>
<dbReference type="Proteomes" id="UP001165667">
    <property type="component" value="Unassembled WGS sequence"/>
</dbReference>
<name>A0AA41Z9J0_9HYPH</name>
<evidence type="ECO:0000313" key="2">
    <source>
        <dbReference type="EMBL" id="MCW6512983.1"/>
    </source>
</evidence>
<organism evidence="2 3">
    <name type="scientific">Lichenifustis flavocetrariae</name>
    <dbReference type="NCBI Taxonomy" id="2949735"/>
    <lineage>
        <taxon>Bacteria</taxon>
        <taxon>Pseudomonadati</taxon>
        <taxon>Pseudomonadota</taxon>
        <taxon>Alphaproteobacteria</taxon>
        <taxon>Hyphomicrobiales</taxon>
        <taxon>Lichenihabitantaceae</taxon>
        <taxon>Lichenifustis</taxon>
    </lineage>
</organism>
<dbReference type="AlphaFoldDB" id="A0AA41Z9J0"/>
<comment type="caution">
    <text evidence="2">The sequence shown here is derived from an EMBL/GenBank/DDBJ whole genome shotgun (WGS) entry which is preliminary data.</text>
</comment>
<accession>A0AA41Z9J0</accession>
<evidence type="ECO:0000313" key="3">
    <source>
        <dbReference type="Proteomes" id="UP001165667"/>
    </source>
</evidence>
<dbReference type="InterPro" id="IPR020579">
    <property type="entry name" value="Exonuc_VII_lsu_C"/>
</dbReference>
<dbReference type="EMBL" id="JAMOIM010000080">
    <property type="protein sequence ID" value="MCW6512983.1"/>
    <property type="molecule type" value="Genomic_DNA"/>
</dbReference>